<reference evidence="1" key="1">
    <citation type="journal article" date="2003" name="Genome Biol.">
        <title>An integrated gene annotation and transcriptional profiling approach towards the full gene content of the Drosophila genome.</title>
        <authorList>
            <person name="Hild M."/>
            <person name="Beckmann B."/>
            <person name="Haas S.A."/>
            <person name="Koch B."/>
            <person name="Solovyev V."/>
            <person name="Busold C."/>
            <person name="Fellenberg K."/>
            <person name="Boutros M."/>
            <person name="Vingron M."/>
            <person name="Sauer F."/>
            <person name="Hoheisel J.D."/>
            <person name="Paro R."/>
        </authorList>
    </citation>
    <scope>NUCLEOTIDE SEQUENCE</scope>
</reference>
<dbReference type="AlphaFoldDB" id="Q6ILH2"/>
<name>Q6ILH2_DROME</name>
<organism evidence="1">
    <name type="scientific">Drosophila melanogaster</name>
    <name type="common">Fruit fly</name>
    <dbReference type="NCBI Taxonomy" id="7227"/>
    <lineage>
        <taxon>Eukaryota</taxon>
        <taxon>Metazoa</taxon>
        <taxon>Ecdysozoa</taxon>
        <taxon>Arthropoda</taxon>
        <taxon>Hexapoda</taxon>
        <taxon>Insecta</taxon>
        <taxon>Pterygota</taxon>
        <taxon>Neoptera</taxon>
        <taxon>Endopterygota</taxon>
        <taxon>Diptera</taxon>
        <taxon>Brachycera</taxon>
        <taxon>Muscomorpha</taxon>
        <taxon>Ephydroidea</taxon>
        <taxon>Drosophilidae</taxon>
        <taxon>Drosophila</taxon>
        <taxon>Sophophora</taxon>
    </lineage>
</organism>
<sequence length="95" mass="10155">MAISRPRKLICIPGTTDVGTGVGGVVWGAWRIGIELLVGGNAPYATSTNYARRTNGSGNGNCGDNGSCSWRSLDLVNKARAKIIAPPRQQRQQHY</sequence>
<protein>
    <submittedName>
        <fullName evidence="1">HDC09451</fullName>
    </submittedName>
</protein>
<gene>
    <name evidence="1" type="ORF">HDC09451</name>
</gene>
<evidence type="ECO:0000313" key="1">
    <source>
        <dbReference type="EMBL" id="DAA02889.1"/>
    </source>
</evidence>
<dbReference type="EMBL" id="BK002044">
    <property type="protein sequence ID" value="DAA02889.1"/>
    <property type="molecule type" value="Genomic_DNA"/>
</dbReference>
<proteinExistence type="predicted"/>
<accession>Q6ILH2</accession>